<dbReference type="WBParaSite" id="PTRK_0001061100.1">
    <property type="protein sequence ID" value="PTRK_0001061100.1"/>
    <property type="gene ID" value="PTRK_0001061100"/>
</dbReference>
<sequence>MFKILFILTCLPIYGDFCAASQGSTSSTIISTTTEASTTTLTTSTSTTTTTTTSTTTATATSSSTTTNPTACKTCGTITHELGNANSIDFTSTVDEDATTGCSVMTIECTTTATGELVSLFYQGNTTPDTDNTDTITRTLTCNSDNEWHNALVTDAITTVECVSEILILAQTVCGAINVLKNDPTNSLDVTQTETTLADGSLQLTVECTSPTAGTTVTLIWNDGINGATPSTTNTIEATLSCGTNGVWELTQTDVTTGLPVTNEITDIECLFL</sequence>
<organism evidence="4 5">
    <name type="scientific">Parastrongyloides trichosuri</name>
    <name type="common">Possum-specific nematode worm</name>
    <dbReference type="NCBI Taxonomy" id="131310"/>
    <lineage>
        <taxon>Eukaryota</taxon>
        <taxon>Metazoa</taxon>
        <taxon>Ecdysozoa</taxon>
        <taxon>Nematoda</taxon>
        <taxon>Chromadorea</taxon>
        <taxon>Rhabditida</taxon>
        <taxon>Tylenchina</taxon>
        <taxon>Panagrolaimomorpha</taxon>
        <taxon>Strongyloidoidea</taxon>
        <taxon>Strongyloididae</taxon>
        <taxon>Parastrongyloides</taxon>
    </lineage>
</organism>
<accession>A0A0N4ZQ04</accession>
<dbReference type="AlphaFoldDB" id="A0A0N4ZQ04"/>
<keyword evidence="2" id="KW-0732">Signal</keyword>
<feature type="signal peptide" evidence="2">
    <location>
        <begin position="1"/>
        <end position="20"/>
    </location>
</feature>
<feature type="region of interest" description="Disordered" evidence="1">
    <location>
        <begin position="41"/>
        <end position="62"/>
    </location>
</feature>
<evidence type="ECO:0000256" key="2">
    <source>
        <dbReference type="SAM" id="SignalP"/>
    </source>
</evidence>
<evidence type="ECO:0000313" key="4">
    <source>
        <dbReference type="Proteomes" id="UP000038045"/>
    </source>
</evidence>
<dbReference type="Pfam" id="PF01681">
    <property type="entry name" value="C6"/>
    <property type="match status" value="1"/>
</dbReference>
<dbReference type="Proteomes" id="UP000038045">
    <property type="component" value="Unplaced"/>
</dbReference>
<dbReference type="SMART" id="SM01048">
    <property type="entry name" value="C6"/>
    <property type="match status" value="2"/>
</dbReference>
<feature type="domain" description="C6" evidence="3">
    <location>
        <begin position="72"/>
        <end position="162"/>
    </location>
</feature>
<keyword evidence="4" id="KW-1185">Reference proteome</keyword>
<evidence type="ECO:0000259" key="3">
    <source>
        <dbReference type="SMART" id="SM01048"/>
    </source>
</evidence>
<protein>
    <submittedName>
        <fullName evidence="5">C6 domain-containing protein</fullName>
    </submittedName>
</protein>
<feature type="chain" id="PRO_5005892052" evidence="2">
    <location>
        <begin position="21"/>
        <end position="273"/>
    </location>
</feature>
<evidence type="ECO:0000256" key="1">
    <source>
        <dbReference type="SAM" id="MobiDB-lite"/>
    </source>
</evidence>
<reference evidence="5" key="1">
    <citation type="submission" date="2017-02" db="UniProtKB">
        <authorList>
            <consortium name="WormBaseParasite"/>
        </authorList>
    </citation>
    <scope>IDENTIFICATION</scope>
</reference>
<name>A0A0N4ZQ04_PARTI</name>
<dbReference type="InterPro" id="IPR002601">
    <property type="entry name" value="C6_domain"/>
</dbReference>
<feature type="domain" description="C6" evidence="3">
    <location>
        <begin position="174"/>
        <end position="270"/>
    </location>
</feature>
<evidence type="ECO:0000313" key="5">
    <source>
        <dbReference type="WBParaSite" id="PTRK_0001061100.1"/>
    </source>
</evidence>
<proteinExistence type="predicted"/>